<dbReference type="SUPFAM" id="SSF158668">
    <property type="entry name" value="MtlR-like"/>
    <property type="match status" value="1"/>
</dbReference>
<comment type="caution">
    <text evidence="1">The sequence shown here is derived from an EMBL/GenBank/DDBJ whole genome shotgun (WGS) entry which is preliminary data.</text>
</comment>
<evidence type="ECO:0000313" key="2">
    <source>
        <dbReference type="Proteomes" id="UP000824621"/>
    </source>
</evidence>
<sequence>MSRRKKQVVSDLLDLSRAVPPPEEQELMWERLEHETDRSAAIWAGAHVELILREAIRTRLADPGPQLTESWFIKEGAPFSTFAAKIHLGRGLVILGPKTERYLKAIKDIRNAFAHSVHHLTFGHKAIIDRIRILEPEEIVSLSAAEARSCYIDSCSNIANELIDYAKKHSGENLGFPPLV</sequence>
<accession>A0ABS7WMA6</accession>
<organism evidence="1 2">
    <name type="scientific">Pacificimonas aurantium</name>
    <dbReference type="NCBI Taxonomy" id="1250540"/>
    <lineage>
        <taxon>Bacteria</taxon>
        <taxon>Pseudomonadati</taxon>
        <taxon>Pseudomonadota</taxon>
        <taxon>Alphaproteobacteria</taxon>
        <taxon>Sphingomonadales</taxon>
        <taxon>Sphingosinicellaceae</taxon>
        <taxon>Pacificimonas</taxon>
    </lineage>
</organism>
<protein>
    <recommendedName>
        <fullName evidence="3">MAE-28990/MAE-18760-like HEPN domain-containing protein</fullName>
    </recommendedName>
</protein>
<name>A0ABS7WMA6_9SPHN</name>
<dbReference type="Proteomes" id="UP000824621">
    <property type="component" value="Unassembled WGS sequence"/>
</dbReference>
<reference evidence="1 2" key="1">
    <citation type="submission" date="2021-04" db="EMBL/GenBank/DDBJ databases">
        <authorList>
            <person name="Pira H."/>
            <person name="Risdian C."/>
            <person name="Wink J."/>
        </authorList>
    </citation>
    <scope>NUCLEOTIDE SEQUENCE [LARGE SCALE GENOMIC DNA]</scope>
    <source>
        <strain evidence="1 2">DSM 107782</strain>
    </source>
</reference>
<gene>
    <name evidence="1" type="ORF">KCN53_10630</name>
</gene>
<dbReference type="RefSeq" id="WP_088712457.1">
    <property type="nucleotide sequence ID" value="NZ_JAGSGB010000002.1"/>
</dbReference>
<dbReference type="InterPro" id="IPR038026">
    <property type="entry name" value="MtlR-like_sf"/>
</dbReference>
<dbReference type="EMBL" id="JAGSGB010000002">
    <property type="protein sequence ID" value="MBZ6379084.1"/>
    <property type="molecule type" value="Genomic_DNA"/>
</dbReference>
<dbReference type="Gene3D" id="1.20.120.330">
    <property type="entry name" value="Nucleotidyltransferases domain 2"/>
    <property type="match status" value="1"/>
</dbReference>
<proteinExistence type="predicted"/>
<evidence type="ECO:0000313" key="1">
    <source>
        <dbReference type="EMBL" id="MBZ6379084.1"/>
    </source>
</evidence>
<keyword evidence="2" id="KW-1185">Reference proteome</keyword>
<evidence type="ECO:0008006" key="3">
    <source>
        <dbReference type="Google" id="ProtNLM"/>
    </source>
</evidence>